<dbReference type="PANTHER" id="PTHR45138">
    <property type="entry name" value="REGULATORY COMPONENTS OF SENSORY TRANSDUCTION SYSTEM"/>
    <property type="match status" value="1"/>
</dbReference>
<dbReference type="GO" id="GO:0052621">
    <property type="term" value="F:diguanylate cyclase activity"/>
    <property type="evidence" value="ECO:0007669"/>
    <property type="project" value="TreeGrafter"/>
</dbReference>
<dbReference type="Proteomes" id="UP000179284">
    <property type="component" value="Chromosome I"/>
</dbReference>
<dbReference type="PROSITE" id="PS50887">
    <property type="entry name" value="GGDEF"/>
    <property type="match status" value="1"/>
</dbReference>
<dbReference type="InterPro" id="IPR050469">
    <property type="entry name" value="Diguanylate_Cyclase"/>
</dbReference>
<dbReference type="SUPFAM" id="SSF55073">
    <property type="entry name" value="Nucleotide cyclase"/>
    <property type="match status" value="1"/>
</dbReference>
<dbReference type="InterPro" id="IPR000160">
    <property type="entry name" value="GGDEF_dom"/>
</dbReference>
<evidence type="ECO:0000313" key="3">
    <source>
        <dbReference type="Proteomes" id="UP000179284"/>
    </source>
</evidence>
<sequence>MADKTYEQFKALVNLCDMPCCVMSVKKNPDGSCGEIHMFATNEQFSMTGEDVEGKEYTYKLPRDPKMEKIWFDAAWKEKSYHGYIDTTRLYGFWTDNYIIPLKHDEDSDTGYCQLLYTLTKEMDAGKYSTISPEVASFVIRTCLNLRKEEDFYSSMDLVTRDLRKFTGSYSSCIMTISPDVYKYEIISESVQNNEKSLRDIFAMIPYEIIDCWEGLVAETDCVIITNEEDMKYYEEKAPKWVITLRDNDVHSLCLVPFIHQNTIIGYLYITNFDTDEAAKLKDTIELVSFFLSTEAAHHLFVDRLKDLSSMDTRTGVLNRNAMNNKVDELAAQLRYEPAPFSVAFCYLNTLKTINVNQGHDAGNNLLKDAGKLLKEVFKGDYIYRSSGDEFAIISMNCDAKEFKNKIELLKSKANDPNWIYFTVGYYSDASEGELHSAMHFANEYEHEFNEEFYNSYPDMVK</sequence>
<dbReference type="OrthoDB" id="9801014at2"/>
<dbReference type="CDD" id="cd01949">
    <property type="entry name" value="GGDEF"/>
    <property type="match status" value="1"/>
</dbReference>
<dbReference type="NCBIfam" id="TIGR00254">
    <property type="entry name" value="GGDEF"/>
    <property type="match status" value="1"/>
</dbReference>
<accession>A0A1D9P0I8</accession>
<dbReference type="Gene3D" id="3.30.70.270">
    <property type="match status" value="1"/>
</dbReference>
<dbReference type="InterPro" id="IPR029016">
    <property type="entry name" value="GAF-like_dom_sf"/>
</dbReference>
<evidence type="ECO:0000313" key="2">
    <source>
        <dbReference type="EMBL" id="AOZ96138.1"/>
    </source>
</evidence>
<proteinExistence type="predicted"/>
<keyword evidence="3" id="KW-1185">Reference proteome</keyword>
<reference evidence="3" key="1">
    <citation type="submission" date="2016-10" db="EMBL/GenBank/DDBJ databases">
        <title>The complete genome sequence of the rumen bacterium Butyrivibrio hungatei MB2003.</title>
        <authorList>
            <person name="Palevich N."/>
            <person name="Kelly W.J."/>
            <person name="Leahy S.C."/>
            <person name="Altermann E."/>
            <person name="Rakonjac J."/>
            <person name="Attwood G.T."/>
        </authorList>
    </citation>
    <scope>NUCLEOTIDE SEQUENCE [LARGE SCALE GENOMIC DNA]</scope>
    <source>
        <strain evidence="3">MB2003</strain>
    </source>
</reference>
<dbReference type="SMART" id="SM00267">
    <property type="entry name" value="GGDEF"/>
    <property type="match status" value="1"/>
</dbReference>
<dbReference type="KEGG" id="bhu:bhn_I1104"/>
<dbReference type="EMBL" id="CP017831">
    <property type="protein sequence ID" value="AOZ96138.1"/>
    <property type="molecule type" value="Genomic_DNA"/>
</dbReference>
<dbReference type="AlphaFoldDB" id="A0A1D9P0I8"/>
<organism evidence="2 3">
    <name type="scientific">Butyrivibrio hungatei</name>
    <dbReference type="NCBI Taxonomy" id="185008"/>
    <lineage>
        <taxon>Bacteria</taxon>
        <taxon>Bacillati</taxon>
        <taxon>Bacillota</taxon>
        <taxon>Clostridia</taxon>
        <taxon>Lachnospirales</taxon>
        <taxon>Lachnospiraceae</taxon>
        <taxon>Butyrivibrio</taxon>
    </lineage>
</organism>
<dbReference type="InterPro" id="IPR029787">
    <property type="entry name" value="Nucleotide_cyclase"/>
</dbReference>
<dbReference type="SUPFAM" id="SSF55781">
    <property type="entry name" value="GAF domain-like"/>
    <property type="match status" value="1"/>
</dbReference>
<dbReference type="InterPro" id="IPR043128">
    <property type="entry name" value="Rev_trsase/Diguanyl_cyclase"/>
</dbReference>
<name>A0A1D9P0I8_9FIRM</name>
<gene>
    <name evidence="2" type="ORF">bhn_I1104</name>
</gene>
<dbReference type="Gene3D" id="3.30.450.40">
    <property type="match status" value="1"/>
</dbReference>
<dbReference type="PANTHER" id="PTHR45138:SF9">
    <property type="entry name" value="DIGUANYLATE CYCLASE DGCM-RELATED"/>
    <property type="match status" value="1"/>
</dbReference>
<feature type="domain" description="GGDEF" evidence="1">
    <location>
        <begin position="339"/>
        <end position="462"/>
    </location>
</feature>
<dbReference type="GO" id="GO:0043709">
    <property type="term" value="P:cell adhesion involved in single-species biofilm formation"/>
    <property type="evidence" value="ECO:0007669"/>
    <property type="project" value="TreeGrafter"/>
</dbReference>
<protein>
    <submittedName>
        <fullName evidence="2">GGDEF domain-containing protein</fullName>
    </submittedName>
</protein>
<dbReference type="RefSeq" id="WP_071175856.1">
    <property type="nucleotide sequence ID" value="NZ_CP017831.1"/>
</dbReference>
<dbReference type="GO" id="GO:0005886">
    <property type="term" value="C:plasma membrane"/>
    <property type="evidence" value="ECO:0007669"/>
    <property type="project" value="TreeGrafter"/>
</dbReference>
<dbReference type="Pfam" id="PF00990">
    <property type="entry name" value="GGDEF"/>
    <property type="match status" value="1"/>
</dbReference>
<evidence type="ECO:0000259" key="1">
    <source>
        <dbReference type="PROSITE" id="PS50887"/>
    </source>
</evidence>
<dbReference type="GO" id="GO:1902201">
    <property type="term" value="P:negative regulation of bacterial-type flagellum-dependent cell motility"/>
    <property type="evidence" value="ECO:0007669"/>
    <property type="project" value="TreeGrafter"/>
</dbReference>